<proteinExistence type="predicted"/>
<organism evidence="1">
    <name type="scientific">hydrothermal vent metagenome</name>
    <dbReference type="NCBI Taxonomy" id="652676"/>
    <lineage>
        <taxon>unclassified sequences</taxon>
        <taxon>metagenomes</taxon>
        <taxon>ecological metagenomes</taxon>
    </lineage>
</organism>
<reference evidence="1" key="1">
    <citation type="submission" date="2016-10" db="EMBL/GenBank/DDBJ databases">
        <authorList>
            <person name="de Groot N.N."/>
        </authorList>
    </citation>
    <scope>NUCLEOTIDE SEQUENCE</scope>
</reference>
<name>A0A1W1CQF5_9ZZZZ</name>
<accession>A0A1W1CQF5</accession>
<protein>
    <submittedName>
        <fullName evidence="1">Uncharacterized protein</fullName>
    </submittedName>
</protein>
<evidence type="ECO:0000313" key="1">
    <source>
        <dbReference type="EMBL" id="SFV67917.1"/>
    </source>
</evidence>
<gene>
    <name evidence="1" type="ORF">MNB_SV-14-1198</name>
</gene>
<sequence length="181" mass="21750">MKILLSLLMTTLFLFSSNLSRLYKLYEKQEYDKACNYAHKYYYKKQNRNSENYSTFYALSCLETNNLSRVAIPMASLTKSKDARANASYFATILLQKQLLLQALIDKKPLANLQLPNTNFIISKIFTLFLEKKYLLEDDIYKFTDKNLTYQLYIKKDKRSRQYMIIDIYKDEKFTKRYQYR</sequence>
<dbReference type="AlphaFoldDB" id="A0A1W1CQF5"/>
<dbReference type="EMBL" id="FPHN01000235">
    <property type="protein sequence ID" value="SFV67917.1"/>
    <property type="molecule type" value="Genomic_DNA"/>
</dbReference>